<keyword evidence="1" id="KW-0472">Membrane</keyword>
<dbReference type="InterPro" id="IPR000073">
    <property type="entry name" value="AB_hydrolase_1"/>
</dbReference>
<evidence type="ECO:0000313" key="4">
    <source>
        <dbReference type="Proteomes" id="UP000192934"/>
    </source>
</evidence>
<dbReference type="GO" id="GO:0016020">
    <property type="term" value="C:membrane"/>
    <property type="evidence" value="ECO:0007669"/>
    <property type="project" value="TreeGrafter"/>
</dbReference>
<dbReference type="InterPro" id="IPR029058">
    <property type="entry name" value="AB_hydrolase_fold"/>
</dbReference>
<evidence type="ECO:0000256" key="1">
    <source>
        <dbReference type="SAM" id="Phobius"/>
    </source>
</evidence>
<feature type="transmembrane region" description="Helical" evidence="1">
    <location>
        <begin position="43"/>
        <end position="68"/>
    </location>
</feature>
<dbReference type="OrthoDB" id="7185741at2"/>
<feature type="transmembrane region" description="Helical" evidence="1">
    <location>
        <begin position="13"/>
        <end position="31"/>
    </location>
</feature>
<dbReference type="PANTHER" id="PTHR43798:SF33">
    <property type="entry name" value="HYDROLASE, PUTATIVE (AFU_ORTHOLOGUE AFUA_2G14860)-RELATED"/>
    <property type="match status" value="1"/>
</dbReference>
<dbReference type="EMBL" id="LT840185">
    <property type="protein sequence ID" value="SMF61152.1"/>
    <property type="molecule type" value="Genomic_DNA"/>
</dbReference>
<dbReference type="Pfam" id="PF00561">
    <property type="entry name" value="Abhydrolase_1"/>
    <property type="match status" value="1"/>
</dbReference>
<dbReference type="PRINTS" id="PR00111">
    <property type="entry name" value="ABHYDROLASE"/>
</dbReference>
<evidence type="ECO:0000313" key="3">
    <source>
        <dbReference type="EMBL" id="SMF61152.1"/>
    </source>
</evidence>
<dbReference type="InterPro" id="IPR050266">
    <property type="entry name" value="AB_hydrolase_sf"/>
</dbReference>
<dbReference type="InterPro" id="IPR000639">
    <property type="entry name" value="Epox_hydrolase-like"/>
</dbReference>
<dbReference type="Gene3D" id="3.40.50.1820">
    <property type="entry name" value="alpha/beta hydrolase"/>
    <property type="match status" value="1"/>
</dbReference>
<organism evidence="3 4">
    <name type="scientific">Allosphingosinicella indica</name>
    <dbReference type="NCBI Taxonomy" id="941907"/>
    <lineage>
        <taxon>Bacteria</taxon>
        <taxon>Pseudomonadati</taxon>
        <taxon>Pseudomonadota</taxon>
        <taxon>Alphaproteobacteria</taxon>
        <taxon>Sphingomonadales</taxon>
        <taxon>Sphingomonadaceae</taxon>
        <taxon>Allosphingosinicella</taxon>
    </lineage>
</organism>
<dbReference type="GO" id="GO:0003824">
    <property type="term" value="F:catalytic activity"/>
    <property type="evidence" value="ECO:0007669"/>
    <property type="project" value="InterPro"/>
</dbReference>
<name>A0A1X7FYI8_9SPHN</name>
<keyword evidence="1" id="KW-1133">Transmembrane helix</keyword>
<keyword evidence="4" id="KW-1185">Reference proteome</keyword>
<dbReference type="AlphaFoldDB" id="A0A1X7FYI8"/>
<dbReference type="STRING" id="941907.SAMN06295910_0147"/>
<dbReference type="PRINTS" id="PR00412">
    <property type="entry name" value="EPOXHYDRLASE"/>
</dbReference>
<protein>
    <submittedName>
        <fullName evidence="3">Pimeloyl-ACP methyl ester carboxylesterase</fullName>
    </submittedName>
</protein>
<dbReference type="SUPFAM" id="SSF53474">
    <property type="entry name" value="alpha/beta-Hydrolases"/>
    <property type="match status" value="1"/>
</dbReference>
<reference evidence="4" key="1">
    <citation type="submission" date="2017-04" db="EMBL/GenBank/DDBJ databases">
        <authorList>
            <person name="Varghese N."/>
            <person name="Submissions S."/>
        </authorList>
    </citation>
    <scope>NUCLEOTIDE SEQUENCE [LARGE SCALE GENOMIC DNA]</scope>
    <source>
        <strain evidence="4">Dd16</strain>
    </source>
</reference>
<keyword evidence="1" id="KW-0812">Transmembrane</keyword>
<dbReference type="Proteomes" id="UP000192934">
    <property type="component" value="Chromosome I"/>
</dbReference>
<sequence length="389" mass="41777">MSDWVLGLLSHDAAGLLLAAIMLLPGLALIKSGRRRVERRGRWAAFAVGFSMSLLSGLMVIGALVHLAQTRQVAAKYPPPGRFVDVGGHRVHILAEGEARGRPTLVWFAGGHTGGYAIHNLHRRMVGQFRSILIDRPGTGWSDVGTFPRTTAKEADEMWAALDAAGEKGPFVLVGHSFGGLLSANMARRHPERVKALILLDATPPDTIVYGPVLGALGDMRRDALFGGLLGLFAIDYEKLKGTPPPPPPVAKLLATIDRELGAPGEAVRELEKSPAAHMASYSIYRELSPAGLASVAWNTVVYDGDLSPLPVFLVAPGDLKEFGTLNEAANAEQREAMRMQRFFAATRERYLATSVNSERVVAPEGTGHNFPYEAPAFVVATVARAALQ</sequence>
<accession>A0A1X7FYI8</accession>
<gene>
    <name evidence="3" type="ORF">SAMN06295910_0147</name>
</gene>
<proteinExistence type="predicted"/>
<evidence type="ECO:0000259" key="2">
    <source>
        <dbReference type="Pfam" id="PF00561"/>
    </source>
</evidence>
<feature type="domain" description="AB hydrolase-1" evidence="2">
    <location>
        <begin position="121"/>
        <end position="206"/>
    </location>
</feature>
<dbReference type="PANTHER" id="PTHR43798">
    <property type="entry name" value="MONOACYLGLYCEROL LIPASE"/>
    <property type="match status" value="1"/>
</dbReference>